<dbReference type="AlphaFoldDB" id="A0A3B0YUY2"/>
<feature type="transmembrane region" description="Helical" evidence="1">
    <location>
        <begin position="44"/>
        <end position="61"/>
    </location>
</feature>
<sequence>MTRVIIKQRYLITLVLVLVPLTLLAFIPFGRIANPVAISKTMDVAHVFAFIFFSGLLYLAIEHHGIWRAMMVSALFSMLLMAVIEWVQPYFGRTASWADIQLGLLGMFIALSGMMVWRCIRNRLLKVAYTLLLIITLVWIVEPVWNEWHSLWLRQQQFPMLGDFESKLEKRLWMSNGKHTQVSLSDKHVVSGVSALKVEMNKGVWNGVRYAAGEQDWREYKTLMMTFYNPGVAFSMNVRIDDGVHAYPQYSERYNGRFQIGEGETTLLVPLTKIAAGPKSRSLDLARISKMILFLGRNKKRQLFYLDNVRLMP</sequence>
<proteinExistence type="predicted"/>
<feature type="transmembrane region" description="Helical" evidence="1">
    <location>
        <begin position="127"/>
        <end position="145"/>
    </location>
</feature>
<keyword evidence="1" id="KW-0472">Membrane</keyword>
<gene>
    <name evidence="2" type="ORF">MNBD_GAMMA16-1346</name>
</gene>
<protein>
    <submittedName>
        <fullName evidence="2">Uncharacterized protein</fullName>
    </submittedName>
</protein>
<evidence type="ECO:0000313" key="2">
    <source>
        <dbReference type="EMBL" id="VAW84775.1"/>
    </source>
</evidence>
<dbReference type="NCBIfam" id="NF037970">
    <property type="entry name" value="vanZ_1"/>
    <property type="match status" value="1"/>
</dbReference>
<reference evidence="2" key="1">
    <citation type="submission" date="2018-06" db="EMBL/GenBank/DDBJ databases">
        <authorList>
            <person name="Zhirakovskaya E."/>
        </authorList>
    </citation>
    <scope>NUCLEOTIDE SEQUENCE</scope>
</reference>
<feature type="transmembrane region" description="Helical" evidence="1">
    <location>
        <begin position="68"/>
        <end position="88"/>
    </location>
</feature>
<keyword evidence="1" id="KW-1133">Transmembrane helix</keyword>
<organism evidence="2">
    <name type="scientific">hydrothermal vent metagenome</name>
    <dbReference type="NCBI Taxonomy" id="652676"/>
    <lineage>
        <taxon>unclassified sequences</taxon>
        <taxon>metagenomes</taxon>
        <taxon>ecological metagenomes</taxon>
    </lineage>
</organism>
<accession>A0A3B0YUY2</accession>
<dbReference type="SUPFAM" id="SSF49785">
    <property type="entry name" value="Galactose-binding domain-like"/>
    <property type="match status" value="1"/>
</dbReference>
<evidence type="ECO:0000256" key="1">
    <source>
        <dbReference type="SAM" id="Phobius"/>
    </source>
</evidence>
<feature type="transmembrane region" description="Helical" evidence="1">
    <location>
        <begin position="100"/>
        <end position="120"/>
    </location>
</feature>
<name>A0A3B0YUY2_9ZZZZ</name>
<dbReference type="Gene3D" id="2.60.120.430">
    <property type="entry name" value="Galactose-binding lectin"/>
    <property type="match status" value="1"/>
</dbReference>
<keyword evidence="1" id="KW-0812">Transmembrane</keyword>
<dbReference type="EMBL" id="UOFO01000052">
    <property type="protein sequence ID" value="VAW84775.1"/>
    <property type="molecule type" value="Genomic_DNA"/>
</dbReference>
<feature type="transmembrane region" description="Helical" evidence="1">
    <location>
        <begin position="12"/>
        <end position="32"/>
    </location>
</feature>
<dbReference type="InterPro" id="IPR008979">
    <property type="entry name" value="Galactose-bd-like_sf"/>
</dbReference>